<keyword evidence="3" id="KW-1185">Reference proteome</keyword>
<name>A0AAN9GEM4_9CAEN</name>
<evidence type="ECO:0000313" key="3">
    <source>
        <dbReference type="Proteomes" id="UP001374579"/>
    </source>
</evidence>
<proteinExistence type="predicted"/>
<feature type="compositionally biased region" description="Basic and acidic residues" evidence="1">
    <location>
        <begin position="68"/>
        <end position="100"/>
    </location>
</feature>
<accession>A0AAN9GEM4</accession>
<dbReference type="AlphaFoldDB" id="A0AAN9GEM4"/>
<gene>
    <name evidence="2" type="ORF">V1264_016893</name>
</gene>
<sequence>MNADDKRNAKASDVNLGDTVLLRQEATGKFDTPFHPEPCEVMEKAGSKVTVQTPSGAVYSRNSSSVKKYQERDDDKTLGEEEKPSDKTLGEEEKPSDKIPTRPTRIRAAPKKLEDYVVKLK</sequence>
<comment type="caution">
    <text evidence="2">The sequence shown here is derived from an EMBL/GenBank/DDBJ whole genome shotgun (WGS) entry which is preliminary data.</text>
</comment>
<feature type="region of interest" description="Disordered" evidence="1">
    <location>
        <begin position="45"/>
        <end position="110"/>
    </location>
</feature>
<evidence type="ECO:0000256" key="1">
    <source>
        <dbReference type="SAM" id="MobiDB-lite"/>
    </source>
</evidence>
<feature type="compositionally biased region" description="Polar residues" evidence="1">
    <location>
        <begin position="49"/>
        <end position="67"/>
    </location>
</feature>
<dbReference type="Proteomes" id="UP001374579">
    <property type="component" value="Unassembled WGS sequence"/>
</dbReference>
<organism evidence="2 3">
    <name type="scientific">Littorina saxatilis</name>
    <dbReference type="NCBI Taxonomy" id="31220"/>
    <lineage>
        <taxon>Eukaryota</taxon>
        <taxon>Metazoa</taxon>
        <taxon>Spiralia</taxon>
        <taxon>Lophotrochozoa</taxon>
        <taxon>Mollusca</taxon>
        <taxon>Gastropoda</taxon>
        <taxon>Caenogastropoda</taxon>
        <taxon>Littorinimorpha</taxon>
        <taxon>Littorinoidea</taxon>
        <taxon>Littorinidae</taxon>
        <taxon>Littorina</taxon>
    </lineage>
</organism>
<protein>
    <submittedName>
        <fullName evidence="2">Uncharacterized protein</fullName>
    </submittedName>
</protein>
<evidence type="ECO:0000313" key="2">
    <source>
        <dbReference type="EMBL" id="KAK7105527.1"/>
    </source>
</evidence>
<reference evidence="2 3" key="1">
    <citation type="submission" date="2024-02" db="EMBL/GenBank/DDBJ databases">
        <title>Chromosome-scale genome assembly of the rough periwinkle Littorina saxatilis.</title>
        <authorList>
            <person name="De Jode A."/>
            <person name="Faria R."/>
            <person name="Formenti G."/>
            <person name="Sims Y."/>
            <person name="Smith T.P."/>
            <person name="Tracey A."/>
            <person name="Wood J.M.D."/>
            <person name="Zagrodzka Z.B."/>
            <person name="Johannesson K."/>
            <person name="Butlin R.K."/>
            <person name="Leder E.H."/>
        </authorList>
    </citation>
    <scope>NUCLEOTIDE SEQUENCE [LARGE SCALE GENOMIC DNA]</scope>
    <source>
        <strain evidence="2">Snail1</strain>
        <tissue evidence="2">Muscle</tissue>
    </source>
</reference>
<dbReference type="EMBL" id="JBAMIC010000007">
    <property type="protein sequence ID" value="KAK7105527.1"/>
    <property type="molecule type" value="Genomic_DNA"/>
</dbReference>